<dbReference type="InterPro" id="IPR042099">
    <property type="entry name" value="ANL_N_sf"/>
</dbReference>
<gene>
    <name evidence="7" type="ORF">GA0070214_10371</name>
</gene>
<dbReference type="InterPro" id="IPR025110">
    <property type="entry name" value="AMP-bd_C"/>
</dbReference>
<dbReference type="PANTHER" id="PTHR43201:SF5">
    <property type="entry name" value="MEDIUM-CHAIN ACYL-COA LIGASE ACSF2, MITOCHONDRIAL"/>
    <property type="match status" value="1"/>
</dbReference>
<dbReference type="InterPro" id="IPR009081">
    <property type="entry name" value="PP-bd_ACP"/>
</dbReference>
<feature type="compositionally biased region" description="Basic and acidic residues" evidence="5">
    <location>
        <begin position="602"/>
        <end position="614"/>
    </location>
</feature>
<dbReference type="Proteomes" id="UP000199629">
    <property type="component" value="Unassembled WGS sequence"/>
</dbReference>
<keyword evidence="3" id="KW-0597">Phosphoprotein</keyword>
<evidence type="ECO:0000256" key="2">
    <source>
        <dbReference type="ARBA" id="ARBA00022450"/>
    </source>
</evidence>
<dbReference type="PANTHER" id="PTHR43201">
    <property type="entry name" value="ACYL-COA SYNTHETASE"/>
    <property type="match status" value="1"/>
</dbReference>
<dbReference type="Gene3D" id="1.10.1200.10">
    <property type="entry name" value="ACP-like"/>
    <property type="match status" value="1"/>
</dbReference>
<dbReference type="GO" id="GO:0031956">
    <property type="term" value="F:medium-chain fatty acid-CoA ligase activity"/>
    <property type="evidence" value="ECO:0007669"/>
    <property type="project" value="TreeGrafter"/>
</dbReference>
<protein>
    <submittedName>
        <fullName evidence="7">Acyl-CoA synthetase (AMP-forming)/AMP-acid ligase II</fullName>
    </submittedName>
</protein>
<dbReference type="PROSITE" id="PS00012">
    <property type="entry name" value="PHOSPHOPANTETHEINE"/>
    <property type="match status" value="1"/>
</dbReference>
<dbReference type="InterPro" id="IPR045851">
    <property type="entry name" value="AMP-bd_C_sf"/>
</dbReference>
<evidence type="ECO:0000259" key="6">
    <source>
        <dbReference type="PROSITE" id="PS50075"/>
    </source>
</evidence>
<organism evidence="7 8">
    <name type="scientific">Micromonospora chaiyaphumensis</name>
    <dbReference type="NCBI Taxonomy" id="307119"/>
    <lineage>
        <taxon>Bacteria</taxon>
        <taxon>Bacillati</taxon>
        <taxon>Actinomycetota</taxon>
        <taxon>Actinomycetes</taxon>
        <taxon>Micromonosporales</taxon>
        <taxon>Micromonosporaceae</taxon>
        <taxon>Micromonospora</taxon>
    </lineage>
</organism>
<dbReference type="GO" id="GO:0031177">
    <property type="term" value="F:phosphopantetheine binding"/>
    <property type="evidence" value="ECO:0007669"/>
    <property type="project" value="InterPro"/>
</dbReference>
<dbReference type="SMART" id="SM00823">
    <property type="entry name" value="PKS_PP"/>
    <property type="match status" value="1"/>
</dbReference>
<dbReference type="Pfam" id="PF13193">
    <property type="entry name" value="AMP-binding_C"/>
    <property type="match status" value="1"/>
</dbReference>
<dbReference type="RefSeq" id="WP_167364219.1">
    <property type="nucleotide sequence ID" value="NZ_FMCS01000003.1"/>
</dbReference>
<dbReference type="InterPro" id="IPR020806">
    <property type="entry name" value="PKS_PP-bd"/>
</dbReference>
<feature type="region of interest" description="Disordered" evidence="5">
    <location>
        <begin position="589"/>
        <end position="630"/>
    </location>
</feature>
<dbReference type="SUPFAM" id="SSF56801">
    <property type="entry name" value="Acetyl-CoA synthetase-like"/>
    <property type="match status" value="1"/>
</dbReference>
<dbReference type="EMBL" id="FMCS01000003">
    <property type="protein sequence ID" value="SCE89469.1"/>
    <property type="molecule type" value="Genomic_DNA"/>
</dbReference>
<keyword evidence="2" id="KW-0596">Phosphopantetheine</keyword>
<dbReference type="AlphaFoldDB" id="A0A1C4W0E7"/>
<sequence length="630" mass="66178">MRLTPSRHLRELVVSLARERPDAVALCAPGRPDLSFAALAEQVLATGERLRELGVGPADAVALALPSGPALATTFLAVAGHARCVPLNPAHAAGEFTDYLRRTAARALVVPAGAAGTAATAAARELGVRTLELVTRPGDPAGVAALVGQAVDRPASDRPGHPDDIALLLFTSGTIARPRMVPLTHTNLLTAAGNTGRALRLAPDDRCLNVMPLFHAHGLTSTLLASLVRGASVVCPPGFDADAFFDQLDEFSPTWYTAVPAMHRAVLDAAAGTGRRPEPRLRFIRSASAPLPDTVLDRLERLFAAPVVEGYGMTEAASLVTCNPLPPGDRRRGSVGLPVGEPVRVLDPAGRPVPAGTPGEIAIRGANVTAGYADDPEANAAAFTDGWLRTGDHGYLDEDGYLFVVGRVKEIINRGGSKVSPAEVDQALAGHPDLAEAAAFALPHPTLGEDVAVAVVPRAGATVREQEVREFAARRLIAHKVPGRVFVVTALPRNATGKVQRLRLTERHTPAGRGPAVATGTDLERRIAAVWAAVLGTDRPGATENFFDLGGDSLRLAQVAERLRAELGREVPVPVLLMHPTVRGLAEHLSRDGAADPPPAAEQRRRQDGRDRLLRQRRSHGAAAPAGEAG</sequence>
<evidence type="ECO:0000256" key="5">
    <source>
        <dbReference type="SAM" id="MobiDB-lite"/>
    </source>
</evidence>
<name>A0A1C4W0E7_9ACTN</name>
<dbReference type="SUPFAM" id="SSF47336">
    <property type="entry name" value="ACP-like"/>
    <property type="match status" value="1"/>
</dbReference>
<evidence type="ECO:0000256" key="4">
    <source>
        <dbReference type="ARBA" id="ARBA00022598"/>
    </source>
</evidence>
<keyword evidence="8" id="KW-1185">Reference proteome</keyword>
<reference evidence="8" key="1">
    <citation type="submission" date="2016-06" db="EMBL/GenBank/DDBJ databases">
        <authorList>
            <person name="Varghese N."/>
            <person name="Submissions Spin"/>
        </authorList>
    </citation>
    <scope>NUCLEOTIDE SEQUENCE [LARGE SCALE GENOMIC DNA]</scope>
    <source>
        <strain evidence="8">DSM 45246</strain>
    </source>
</reference>
<dbReference type="Gene3D" id="3.30.300.30">
    <property type="match status" value="1"/>
</dbReference>
<dbReference type="InterPro" id="IPR006162">
    <property type="entry name" value="Ppantetheine_attach_site"/>
</dbReference>
<comment type="similarity">
    <text evidence="1">Belongs to the ATP-dependent AMP-binding enzyme family.</text>
</comment>
<dbReference type="InterPro" id="IPR036736">
    <property type="entry name" value="ACP-like_sf"/>
</dbReference>
<evidence type="ECO:0000313" key="7">
    <source>
        <dbReference type="EMBL" id="SCE89469.1"/>
    </source>
</evidence>
<dbReference type="PROSITE" id="PS50075">
    <property type="entry name" value="CARRIER"/>
    <property type="match status" value="1"/>
</dbReference>
<evidence type="ECO:0000256" key="1">
    <source>
        <dbReference type="ARBA" id="ARBA00006432"/>
    </source>
</evidence>
<dbReference type="Gene3D" id="3.40.50.12780">
    <property type="entry name" value="N-terminal domain of ligase-like"/>
    <property type="match status" value="1"/>
</dbReference>
<dbReference type="InterPro" id="IPR000873">
    <property type="entry name" value="AMP-dep_synth/lig_dom"/>
</dbReference>
<evidence type="ECO:0000313" key="8">
    <source>
        <dbReference type="Proteomes" id="UP000199629"/>
    </source>
</evidence>
<accession>A0A1C4W0E7</accession>
<dbReference type="Pfam" id="PF00550">
    <property type="entry name" value="PP-binding"/>
    <property type="match status" value="1"/>
</dbReference>
<proteinExistence type="inferred from homology"/>
<dbReference type="GO" id="GO:0006631">
    <property type="term" value="P:fatty acid metabolic process"/>
    <property type="evidence" value="ECO:0007669"/>
    <property type="project" value="TreeGrafter"/>
</dbReference>
<evidence type="ECO:0000256" key="3">
    <source>
        <dbReference type="ARBA" id="ARBA00022553"/>
    </source>
</evidence>
<dbReference type="Pfam" id="PF00501">
    <property type="entry name" value="AMP-binding"/>
    <property type="match status" value="1"/>
</dbReference>
<keyword evidence="4 7" id="KW-0436">Ligase</keyword>
<feature type="domain" description="Carrier" evidence="6">
    <location>
        <begin position="518"/>
        <end position="593"/>
    </location>
</feature>